<dbReference type="Pfam" id="PF12833">
    <property type="entry name" value="HTH_18"/>
    <property type="match status" value="1"/>
</dbReference>
<dbReference type="STRING" id="1236976.JCM16418_3347"/>
<keyword evidence="3" id="KW-0804">Transcription</keyword>
<dbReference type="SUPFAM" id="SSF46689">
    <property type="entry name" value="Homeodomain-like"/>
    <property type="match status" value="2"/>
</dbReference>
<feature type="modified residue" description="4-aspartylphosphate" evidence="4">
    <location>
        <position position="56"/>
    </location>
</feature>
<keyword evidence="8" id="KW-1185">Reference proteome</keyword>
<evidence type="ECO:0000259" key="6">
    <source>
        <dbReference type="PROSITE" id="PS50110"/>
    </source>
</evidence>
<dbReference type="SMART" id="SM00342">
    <property type="entry name" value="HTH_ARAC"/>
    <property type="match status" value="1"/>
</dbReference>
<comment type="caution">
    <text evidence="7">The sequence shown here is derived from an EMBL/GenBank/DDBJ whole genome shotgun (WGS) entry which is preliminary data.</text>
</comment>
<dbReference type="InterPro" id="IPR001789">
    <property type="entry name" value="Sig_transdc_resp-reg_receiver"/>
</dbReference>
<dbReference type="SMART" id="SM00448">
    <property type="entry name" value="REC"/>
    <property type="match status" value="1"/>
</dbReference>
<dbReference type="InterPro" id="IPR011006">
    <property type="entry name" value="CheY-like_superfamily"/>
</dbReference>
<sequence>MMYKLMVVEDEPLIRMGLKKYFEWEELGFHEIVEAENGSEGVDIALRERPDLIITDIRMPLMDGLEMIERLRKELPDTLFVIWTGYNEFAYAQRAIRLGNVFAYLLKPLQYAESIKTIHDCIEKLDLRREQQISALSIRKDLKDNMKLKRSQFVKQLIEDGNISTEIDVLSELCGINAEECSLQPFVLSYVPSSFPSPQSRTWWWQNAERILINVLHSYLGKGSDQQPLFTYQHHSKLYAFTVCGVDGEDKIATPILEECIQQQLTLVLQNEGAAPDVHLYVAVGQVTSDIQTLPSLLLQSDKALFQRFIPSGHQVFEIQPIAAEPVKGAAIPFSENDKIKLQSFLEQGDVQQLQQFMNRLAIDSQSKVQQLSLEQWLSFIQEIIAVAIRFAGKHGINMEERYHEKLIYLSFLDDFDSITALFEWITAWMIQLGIDSGESLRNIGTTDTAMFEQIEAYILQHIDQEITLQMVADRFFYNPSYLSRLFKAKLNKNYMTFVTEIRMEYAKRCLLQSNYAMTDVCLMCGYTSYKHFVKTFKKFTNMAPTEYRKQMGMMD</sequence>
<evidence type="ECO:0000259" key="5">
    <source>
        <dbReference type="PROSITE" id="PS01124"/>
    </source>
</evidence>
<dbReference type="Gene3D" id="3.40.50.2300">
    <property type="match status" value="1"/>
</dbReference>
<dbReference type="PROSITE" id="PS01124">
    <property type="entry name" value="HTH_ARAC_FAMILY_2"/>
    <property type="match status" value="1"/>
</dbReference>
<feature type="domain" description="HTH araC/xylS-type" evidence="5">
    <location>
        <begin position="453"/>
        <end position="551"/>
    </location>
</feature>
<keyword evidence="4" id="KW-0597">Phosphoprotein</keyword>
<keyword evidence="2" id="KW-0238">DNA-binding</keyword>
<dbReference type="GO" id="GO:0000160">
    <property type="term" value="P:phosphorelay signal transduction system"/>
    <property type="evidence" value="ECO:0007669"/>
    <property type="project" value="InterPro"/>
</dbReference>
<dbReference type="PANTHER" id="PTHR43280">
    <property type="entry name" value="ARAC-FAMILY TRANSCRIPTIONAL REGULATOR"/>
    <property type="match status" value="1"/>
</dbReference>
<dbReference type="GO" id="GO:0043565">
    <property type="term" value="F:sequence-specific DNA binding"/>
    <property type="evidence" value="ECO:0007669"/>
    <property type="project" value="InterPro"/>
</dbReference>
<dbReference type="eggNOG" id="COG2207">
    <property type="taxonomic scope" value="Bacteria"/>
</dbReference>
<reference evidence="7 8" key="1">
    <citation type="journal article" date="2014" name="Genome Announc.">
        <title>Draft Genome Sequence of Paenibacillus pini JCM 16418T, Isolated from the Rhizosphere of Pine Tree.</title>
        <authorList>
            <person name="Yuki M."/>
            <person name="Oshima K."/>
            <person name="Suda W."/>
            <person name="Oshida Y."/>
            <person name="Kitamura K."/>
            <person name="Iida Y."/>
            <person name="Hattori M."/>
            <person name="Ohkuma M."/>
        </authorList>
    </citation>
    <scope>NUCLEOTIDE SEQUENCE [LARGE SCALE GENOMIC DNA]</scope>
    <source>
        <strain evidence="7 8">JCM 16418</strain>
    </source>
</reference>
<feature type="domain" description="Response regulatory" evidence="6">
    <location>
        <begin position="4"/>
        <end position="122"/>
    </location>
</feature>
<dbReference type="Proteomes" id="UP000019364">
    <property type="component" value="Unassembled WGS sequence"/>
</dbReference>
<proteinExistence type="predicted"/>
<dbReference type="Gene3D" id="1.10.10.60">
    <property type="entry name" value="Homeodomain-like"/>
    <property type="match status" value="2"/>
</dbReference>
<dbReference type="PANTHER" id="PTHR43280:SF34">
    <property type="entry name" value="ARAC-FAMILY TRANSCRIPTIONAL REGULATOR"/>
    <property type="match status" value="1"/>
</dbReference>
<dbReference type="InterPro" id="IPR018062">
    <property type="entry name" value="HTH_AraC-typ_CS"/>
</dbReference>
<dbReference type="SUPFAM" id="SSF52172">
    <property type="entry name" value="CheY-like"/>
    <property type="match status" value="1"/>
</dbReference>
<dbReference type="EMBL" id="BAVZ01000010">
    <property type="protein sequence ID" value="GAF09226.1"/>
    <property type="molecule type" value="Genomic_DNA"/>
</dbReference>
<protein>
    <submittedName>
        <fullName evidence="7">Transcriptional regulatory protein</fullName>
    </submittedName>
</protein>
<name>W7YX06_9BACL</name>
<dbReference type="AlphaFoldDB" id="W7YX06"/>
<dbReference type="OrthoDB" id="9794370at2"/>
<dbReference type="GO" id="GO:0003700">
    <property type="term" value="F:DNA-binding transcription factor activity"/>
    <property type="evidence" value="ECO:0007669"/>
    <property type="project" value="InterPro"/>
</dbReference>
<gene>
    <name evidence="7" type="ORF">JCM16418_3347</name>
</gene>
<accession>W7YX06</accession>
<dbReference type="PROSITE" id="PS50110">
    <property type="entry name" value="RESPONSE_REGULATORY"/>
    <property type="match status" value="1"/>
</dbReference>
<evidence type="ECO:0000256" key="3">
    <source>
        <dbReference type="ARBA" id="ARBA00023163"/>
    </source>
</evidence>
<keyword evidence="1" id="KW-0805">Transcription regulation</keyword>
<organism evidence="7 8">
    <name type="scientific">Paenibacillus pini JCM 16418</name>
    <dbReference type="NCBI Taxonomy" id="1236976"/>
    <lineage>
        <taxon>Bacteria</taxon>
        <taxon>Bacillati</taxon>
        <taxon>Bacillota</taxon>
        <taxon>Bacilli</taxon>
        <taxon>Bacillales</taxon>
        <taxon>Paenibacillaceae</taxon>
        <taxon>Paenibacillus</taxon>
    </lineage>
</organism>
<dbReference type="InterPro" id="IPR018060">
    <property type="entry name" value="HTH_AraC"/>
</dbReference>
<dbReference type="PROSITE" id="PS00041">
    <property type="entry name" value="HTH_ARAC_FAMILY_1"/>
    <property type="match status" value="1"/>
</dbReference>
<dbReference type="Pfam" id="PF00072">
    <property type="entry name" value="Response_reg"/>
    <property type="match status" value="1"/>
</dbReference>
<evidence type="ECO:0000256" key="2">
    <source>
        <dbReference type="ARBA" id="ARBA00023125"/>
    </source>
</evidence>
<dbReference type="CDD" id="cd17536">
    <property type="entry name" value="REC_YesN-like"/>
    <property type="match status" value="1"/>
</dbReference>
<evidence type="ECO:0000313" key="8">
    <source>
        <dbReference type="Proteomes" id="UP000019364"/>
    </source>
</evidence>
<evidence type="ECO:0000313" key="7">
    <source>
        <dbReference type="EMBL" id="GAF09226.1"/>
    </source>
</evidence>
<dbReference type="eggNOG" id="COG4753">
    <property type="taxonomic scope" value="Bacteria"/>
</dbReference>
<evidence type="ECO:0000256" key="1">
    <source>
        <dbReference type="ARBA" id="ARBA00023015"/>
    </source>
</evidence>
<evidence type="ECO:0000256" key="4">
    <source>
        <dbReference type="PROSITE-ProRule" id="PRU00169"/>
    </source>
</evidence>
<dbReference type="RefSeq" id="WP_081765458.1">
    <property type="nucleotide sequence ID" value="NZ_BAVZ01000010.1"/>
</dbReference>
<dbReference type="InterPro" id="IPR009057">
    <property type="entry name" value="Homeodomain-like_sf"/>
</dbReference>